<dbReference type="EMBL" id="JABFDB010000009">
    <property type="protein sequence ID" value="NYZ20807.1"/>
    <property type="molecule type" value="Genomic_DNA"/>
</dbReference>
<evidence type="ECO:0000256" key="2">
    <source>
        <dbReference type="ARBA" id="ARBA00022448"/>
    </source>
</evidence>
<proteinExistence type="predicted"/>
<feature type="domain" description="TonB-dependent receptor-like beta-barrel" evidence="12">
    <location>
        <begin position="38"/>
        <end position="364"/>
    </location>
</feature>
<evidence type="ECO:0000256" key="5">
    <source>
        <dbReference type="ARBA" id="ARBA00022692"/>
    </source>
</evidence>
<evidence type="ECO:0000256" key="11">
    <source>
        <dbReference type="SAM" id="MobiDB-lite"/>
    </source>
</evidence>
<keyword evidence="4" id="KW-0410">Iron transport</keyword>
<evidence type="ECO:0000256" key="6">
    <source>
        <dbReference type="ARBA" id="ARBA00023004"/>
    </source>
</evidence>
<reference evidence="13 14" key="1">
    <citation type="submission" date="2020-05" db="EMBL/GenBank/DDBJ databases">
        <title>Azospirillum oleiclasticum sp. nov, a nitrogen-fixing and heavy crude oil-emulsifying bacterium isolated from the crude oil of Yumen Oilfield.</title>
        <authorList>
            <person name="Wu D."/>
            <person name="Cai M."/>
            <person name="Zhang X."/>
        </authorList>
    </citation>
    <scope>NUCLEOTIDE SEQUENCE [LARGE SCALE GENOMIC DNA]</scope>
    <source>
        <strain evidence="13 14">ROY-1-1-2</strain>
    </source>
</reference>
<keyword evidence="8" id="KW-0798">TonB box</keyword>
<evidence type="ECO:0000313" key="13">
    <source>
        <dbReference type="EMBL" id="NYZ20807.1"/>
    </source>
</evidence>
<name>A0ABX2T901_9PROT</name>
<dbReference type="SUPFAM" id="SSF56935">
    <property type="entry name" value="Porins"/>
    <property type="match status" value="1"/>
</dbReference>
<dbReference type="InterPro" id="IPR036942">
    <property type="entry name" value="Beta-barrel_TonB_sf"/>
</dbReference>
<evidence type="ECO:0000256" key="7">
    <source>
        <dbReference type="ARBA" id="ARBA00023065"/>
    </source>
</evidence>
<dbReference type="InterPro" id="IPR039426">
    <property type="entry name" value="TonB-dep_rcpt-like"/>
</dbReference>
<feature type="region of interest" description="Disordered" evidence="11">
    <location>
        <begin position="535"/>
        <end position="569"/>
    </location>
</feature>
<evidence type="ECO:0000256" key="10">
    <source>
        <dbReference type="ARBA" id="ARBA00023237"/>
    </source>
</evidence>
<gene>
    <name evidence="13" type="ORF">HND93_13920</name>
</gene>
<dbReference type="Gene3D" id="2.40.170.20">
    <property type="entry name" value="TonB-dependent receptor, beta-barrel domain"/>
    <property type="match status" value="1"/>
</dbReference>
<keyword evidence="2" id="KW-0813">Transport</keyword>
<keyword evidence="10" id="KW-0998">Cell outer membrane</keyword>
<comment type="caution">
    <text evidence="13">The sequence shown here is derived from an EMBL/GenBank/DDBJ whole genome shotgun (WGS) entry which is preliminary data.</text>
</comment>
<dbReference type="PANTHER" id="PTHR32552">
    <property type="entry name" value="FERRICHROME IRON RECEPTOR-RELATED"/>
    <property type="match status" value="1"/>
</dbReference>
<feature type="region of interest" description="Disordered" evidence="11">
    <location>
        <begin position="436"/>
        <end position="458"/>
    </location>
</feature>
<evidence type="ECO:0000256" key="4">
    <source>
        <dbReference type="ARBA" id="ARBA00022496"/>
    </source>
</evidence>
<dbReference type="InterPro" id="IPR000531">
    <property type="entry name" value="Beta-barrel_TonB"/>
</dbReference>
<keyword evidence="7" id="KW-0406">Ion transport</keyword>
<accession>A0ABX2T901</accession>
<keyword evidence="3" id="KW-1134">Transmembrane beta strand</keyword>
<evidence type="ECO:0000256" key="9">
    <source>
        <dbReference type="ARBA" id="ARBA00023136"/>
    </source>
</evidence>
<evidence type="ECO:0000256" key="3">
    <source>
        <dbReference type="ARBA" id="ARBA00022452"/>
    </source>
</evidence>
<sequence>MPGALYGDVALRWSRELGSIDNLSTGEKDADEATSRLGRLRLRYAPAGGPLDIMLTVQRETLDADDELYVNDAMIRDRDFVNGAFGSQMHYERDVNSYALTVAYDLDGITLNSVTAWQDRDMPRLLVTPPAYRSFGADPGYLFEEEQRGVSQELRLSFGEGRRLGGVGGLFVQDIDFTRREPALAFIDRSESENHVDTRSHAVFGEATYAVTEALDLTAGARFAHEEVTADDAGTFSYRASADFSGVSPKLALGDRIDPDNRVYALISRGFKPGGFNRTVSSTNDSVPYDSETSTNDEIGWRGSMFDGVAELTAAAYLIKTRDKQFYVGLPGFQVLRNIGDAESRGVELNADLHPAAGLTVSFGTAMSSACPVPVTRSPTAWASWRSRRRAGARSMRTSSSTARAARCSACVTASSSPRSTGSVWSAPSWSTCCTTGRGRSRPSASTRPWRISSRAPTASIRRRAGACSATIRIPTGRSATASPIFTCGWWCRAAMPSFYRWSATTPRRPIATRRGCPAGSGWFTLSSRCGAARSTQRAGPDTVVPAAKVPARPRRKAQGGRGSCRGGS</sequence>
<evidence type="ECO:0000256" key="8">
    <source>
        <dbReference type="ARBA" id="ARBA00023077"/>
    </source>
</evidence>
<evidence type="ECO:0000259" key="12">
    <source>
        <dbReference type="Pfam" id="PF00593"/>
    </source>
</evidence>
<keyword evidence="6" id="KW-0408">Iron</keyword>
<keyword evidence="5" id="KW-0812">Transmembrane</keyword>
<dbReference type="PANTHER" id="PTHR32552:SF81">
    <property type="entry name" value="TONB-DEPENDENT OUTER MEMBRANE RECEPTOR"/>
    <property type="match status" value="1"/>
</dbReference>
<protein>
    <submittedName>
        <fullName evidence="13">TonB-dependent receptor</fullName>
    </submittedName>
</protein>
<feature type="compositionally biased region" description="Gly residues" evidence="11">
    <location>
        <begin position="560"/>
        <end position="569"/>
    </location>
</feature>
<comment type="subcellular location">
    <subcellularLocation>
        <location evidence="1">Cell outer membrane</location>
        <topology evidence="1">Multi-pass membrane protein</topology>
    </subcellularLocation>
</comment>
<organism evidence="13 14">
    <name type="scientific">Azospirillum oleiclasticum</name>
    <dbReference type="NCBI Taxonomy" id="2735135"/>
    <lineage>
        <taxon>Bacteria</taxon>
        <taxon>Pseudomonadati</taxon>
        <taxon>Pseudomonadota</taxon>
        <taxon>Alphaproteobacteria</taxon>
        <taxon>Rhodospirillales</taxon>
        <taxon>Azospirillaceae</taxon>
        <taxon>Azospirillum</taxon>
    </lineage>
</organism>
<dbReference type="Proteomes" id="UP000584642">
    <property type="component" value="Unassembled WGS sequence"/>
</dbReference>
<evidence type="ECO:0000313" key="14">
    <source>
        <dbReference type="Proteomes" id="UP000584642"/>
    </source>
</evidence>
<keyword evidence="14" id="KW-1185">Reference proteome</keyword>
<dbReference type="Pfam" id="PF00593">
    <property type="entry name" value="TonB_dep_Rec_b-barrel"/>
    <property type="match status" value="1"/>
</dbReference>
<evidence type="ECO:0000256" key="1">
    <source>
        <dbReference type="ARBA" id="ARBA00004571"/>
    </source>
</evidence>
<keyword evidence="13" id="KW-0675">Receptor</keyword>
<keyword evidence="9" id="KW-0472">Membrane</keyword>